<evidence type="ECO:0000313" key="2">
    <source>
        <dbReference type="EMBL" id="KAF9880645.1"/>
    </source>
</evidence>
<evidence type="ECO:0000313" key="3">
    <source>
        <dbReference type="Proteomes" id="UP000781932"/>
    </source>
</evidence>
<keyword evidence="3" id="KW-1185">Reference proteome</keyword>
<dbReference type="GeneID" id="62157480"/>
<evidence type="ECO:0000256" key="1">
    <source>
        <dbReference type="SAM" id="SignalP"/>
    </source>
</evidence>
<dbReference type="AlphaFoldDB" id="A0A9P6IIZ0"/>
<protein>
    <recommendedName>
        <fullName evidence="4">Ankyrin repeat protein</fullName>
    </recommendedName>
</protein>
<reference evidence="2" key="2">
    <citation type="submission" date="2020-11" db="EMBL/GenBank/DDBJ databases">
        <title>Whole genome sequencing of Colletotrichum sp.</title>
        <authorList>
            <person name="Li H."/>
        </authorList>
    </citation>
    <scope>NUCLEOTIDE SEQUENCE</scope>
    <source>
        <strain evidence="2">CkLH20</strain>
    </source>
</reference>
<dbReference type="EMBL" id="JAATWM020000004">
    <property type="protein sequence ID" value="KAF9880645.1"/>
    <property type="molecule type" value="Genomic_DNA"/>
</dbReference>
<proteinExistence type="predicted"/>
<gene>
    <name evidence="2" type="ORF">CkaCkLH20_01687</name>
</gene>
<sequence length="452" mass="49827">MAEVLGTVVGVVSLGLQVCSGLNVYIDGLQCCREEIESTIRHQKSLETLIAQIEALHNRRQAPGICSAPLQESMASAKAELGLLDDFISKVCVEGANGTDRSAVNMMKIQKKRLLYPFRRDRLDRLVARLDVVTKALQAALQVFELESSLEMREQVLQTVSRSELTMLKIERKIDENASLANLPDYTTKQDMMKLEKLIVDLISSSAAGTLKNMVSKPSALKVICDSMTNPETMSLTGGSSLASSGTVTNEPICQETKIRSQFHCTCNPKRILRRQKRSLGPVSFTKEAVTKRAHAIGCPFAVFNVHDANSWSAGITFRVFRGLVSTAINISLSITTGAGGFGMSPSFTCFQMRQTSPAFQVVKILLLASNALRRKSTNEELTKLFERGIHTLKIVITSRASSPFDIDTNGGTLLHAASSPYEGKWTNHRHEFIKFLLTVGVPRDRPNQYDE</sequence>
<dbReference type="RefSeq" id="XP_038750106.1">
    <property type="nucleotide sequence ID" value="XM_038884406.1"/>
</dbReference>
<name>A0A9P6IIZ0_9PEZI</name>
<feature type="chain" id="PRO_5040254805" description="Ankyrin repeat protein" evidence="1">
    <location>
        <begin position="22"/>
        <end position="452"/>
    </location>
</feature>
<dbReference type="OrthoDB" id="1577640at2759"/>
<organism evidence="2 3">
    <name type="scientific">Colletotrichum karsti</name>
    <dbReference type="NCBI Taxonomy" id="1095194"/>
    <lineage>
        <taxon>Eukaryota</taxon>
        <taxon>Fungi</taxon>
        <taxon>Dikarya</taxon>
        <taxon>Ascomycota</taxon>
        <taxon>Pezizomycotina</taxon>
        <taxon>Sordariomycetes</taxon>
        <taxon>Hypocreomycetidae</taxon>
        <taxon>Glomerellales</taxon>
        <taxon>Glomerellaceae</taxon>
        <taxon>Colletotrichum</taxon>
        <taxon>Colletotrichum boninense species complex</taxon>
    </lineage>
</organism>
<accession>A0A9P6IIZ0</accession>
<dbReference type="Proteomes" id="UP000781932">
    <property type="component" value="Unassembled WGS sequence"/>
</dbReference>
<evidence type="ECO:0008006" key="4">
    <source>
        <dbReference type="Google" id="ProtNLM"/>
    </source>
</evidence>
<feature type="signal peptide" evidence="1">
    <location>
        <begin position="1"/>
        <end position="21"/>
    </location>
</feature>
<keyword evidence="1" id="KW-0732">Signal</keyword>
<reference evidence="2" key="1">
    <citation type="submission" date="2020-03" db="EMBL/GenBank/DDBJ databases">
        <authorList>
            <person name="He L."/>
        </authorList>
    </citation>
    <scope>NUCLEOTIDE SEQUENCE</scope>
    <source>
        <strain evidence="2">CkLH20</strain>
    </source>
</reference>
<comment type="caution">
    <text evidence="2">The sequence shown here is derived from an EMBL/GenBank/DDBJ whole genome shotgun (WGS) entry which is preliminary data.</text>
</comment>